<feature type="transmembrane region" description="Helical" evidence="1">
    <location>
        <begin position="6"/>
        <end position="25"/>
    </location>
</feature>
<dbReference type="InterPro" id="IPR043993">
    <property type="entry name" value="T4SS_pilin"/>
</dbReference>
<evidence type="ECO:0000313" key="2">
    <source>
        <dbReference type="EMBL" id="KKR01070.1"/>
    </source>
</evidence>
<protein>
    <submittedName>
        <fullName evidence="2">Uncharacterized protein</fullName>
    </submittedName>
</protein>
<dbReference type="AlphaFoldDB" id="A0A0G0PSC7"/>
<dbReference type="EMBL" id="LBWB01000007">
    <property type="protein sequence ID" value="KKR01070.1"/>
    <property type="molecule type" value="Genomic_DNA"/>
</dbReference>
<reference evidence="2 3" key="1">
    <citation type="journal article" date="2015" name="Nature">
        <title>rRNA introns, odd ribosomes, and small enigmatic genomes across a large radiation of phyla.</title>
        <authorList>
            <person name="Brown C.T."/>
            <person name="Hug L.A."/>
            <person name="Thomas B.C."/>
            <person name="Sharon I."/>
            <person name="Castelle C.J."/>
            <person name="Singh A."/>
            <person name="Wilkins M.J."/>
            <person name="Williams K.H."/>
            <person name="Banfield J.F."/>
        </authorList>
    </citation>
    <scope>NUCLEOTIDE SEQUENCE [LARGE SCALE GENOMIC DNA]</scope>
</reference>
<accession>A0A0G0PSC7</accession>
<dbReference type="Proteomes" id="UP000033881">
    <property type="component" value="Unassembled WGS sequence"/>
</dbReference>
<evidence type="ECO:0000313" key="3">
    <source>
        <dbReference type="Proteomes" id="UP000033881"/>
    </source>
</evidence>
<keyword evidence="1" id="KW-1133">Transmembrane helix</keyword>
<dbReference type="Pfam" id="PF18895">
    <property type="entry name" value="T4SS_pilin"/>
    <property type="match status" value="1"/>
</dbReference>
<evidence type="ECO:0000256" key="1">
    <source>
        <dbReference type="SAM" id="Phobius"/>
    </source>
</evidence>
<keyword evidence="1" id="KW-0812">Transmembrane</keyword>
<proteinExistence type="predicted"/>
<name>A0A0G0PSC7_9BACT</name>
<keyword evidence="1" id="KW-0472">Membrane</keyword>
<organism evidence="2 3">
    <name type="scientific">Candidatus Woesebacteria bacterium GW2011_GWB1_39_12</name>
    <dbReference type="NCBI Taxonomy" id="1618574"/>
    <lineage>
        <taxon>Bacteria</taxon>
        <taxon>Candidatus Woeseibacteriota</taxon>
    </lineage>
</organism>
<feature type="transmembrane region" description="Helical" evidence="1">
    <location>
        <begin position="37"/>
        <end position="62"/>
    </location>
</feature>
<sequence>MLVVTAIILIVILVAGGIAVMTSGGGDPQKKAGGQKAVTGAIIGLMIVFGAWAIINLVNLFFGINILQLNIPNAQAP</sequence>
<comment type="caution">
    <text evidence="2">The sequence shown here is derived from an EMBL/GenBank/DDBJ whole genome shotgun (WGS) entry which is preliminary data.</text>
</comment>
<gene>
    <name evidence="2" type="ORF">UT24_C0007G0032</name>
</gene>